<gene>
    <name evidence="1" type="ORF">R7226_27545</name>
</gene>
<evidence type="ECO:0008006" key="3">
    <source>
        <dbReference type="Google" id="ProtNLM"/>
    </source>
</evidence>
<name>A0ABU4HXT4_9ACTN</name>
<protein>
    <recommendedName>
        <fullName evidence="3">Gluconate 2-dehydrogenase subunit 3 family protein</fullName>
    </recommendedName>
</protein>
<reference evidence="1 2" key="2">
    <citation type="submission" date="2023-10" db="EMBL/GenBank/DDBJ databases">
        <authorList>
            <person name="Han X.F."/>
        </authorList>
    </citation>
    <scope>NUCLEOTIDE SEQUENCE [LARGE SCALE GENOMIC DNA]</scope>
    <source>
        <strain evidence="1 2">KCTC 39840</strain>
    </source>
</reference>
<keyword evidence="2" id="KW-1185">Reference proteome</keyword>
<proteinExistence type="predicted"/>
<accession>A0ABU4HXT4</accession>
<evidence type="ECO:0000313" key="2">
    <source>
        <dbReference type="Proteomes" id="UP001284601"/>
    </source>
</evidence>
<evidence type="ECO:0000313" key="1">
    <source>
        <dbReference type="EMBL" id="MDW5598142.1"/>
    </source>
</evidence>
<organism evidence="1 2">
    <name type="scientific">Conexibacter stalactiti</name>
    <dbReference type="NCBI Taxonomy" id="1940611"/>
    <lineage>
        <taxon>Bacteria</taxon>
        <taxon>Bacillati</taxon>
        <taxon>Actinomycetota</taxon>
        <taxon>Thermoleophilia</taxon>
        <taxon>Solirubrobacterales</taxon>
        <taxon>Conexibacteraceae</taxon>
        <taxon>Conexibacter</taxon>
    </lineage>
</organism>
<comment type="caution">
    <text evidence="1">The sequence shown here is derived from an EMBL/GenBank/DDBJ whole genome shotgun (WGS) entry which is preliminary data.</text>
</comment>
<reference evidence="2" key="1">
    <citation type="submission" date="2023-07" db="EMBL/GenBank/DDBJ databases">
        <title>Conexibacter stalactiti sp. nov., isolated from stalactites in a lava cave and emended description of the genus Conexibacter.</title>
        <authorList>
            <person name="Lee S.D."/>
        </authorList>
    </citation>
    <scope>NUCLEOTIDE SEQUENCE [LARGE SCALE GENOMIC DNA]</scope>
    <source>
        <strain evidence="2">KCTC 39840</strain>
    </source>
</reference>
<dbReference type="RefSeq" id="WP_318600609.1">
    <property type="nucleotide sequence ID" value="NZ_JAWSTH010000121.1"/>
</dbReference>
<dbReference type="EMBL" id="JAWSTH010000121">
    <property type="protein sequence ID" value="MDW5598142.1"/>
    <property type="molecule type" value="Genomic_DNA"/>
</dbReference>
<sequence length="140" mass="14711">MSALTPQLRELLTALATSMIPGGLGMPSARDADVGGRLLDAVLVARPDLEAPLIALLEPLAALGDPAEAERRLRADRPAVELFALVAIGGYMMHPAVGGALSYPGQQPKPVNPFDINDVVDDGLLDPVIERGPIYREVPA</sequence>
<dbReference type="Proteomes" id="UP001284601">
    <property type="component" value="Unassembled WGS sequence"/>
</dbReference>